<dbReference type="Proteomes" id="UP000184130">
    <property type="component" value="Unassembled WGS sequence"/>
</dbReference>
<evidence type="ECO:0000259" key="3">
    <source>
        <dbReference type="PROSITE" id="PS50125"/>
    </source>
</evidence>
<evidence type="ECO:0000256" key="1">
    <source>
        <dbReference type="ARBA" id="ARBA00022614"/>
    </source>
</evidence>
<gene>
    <name evidence="4" type="ORF">SAMN05216463_10139</name>
</gene>
<dbReference type="InterPro" id="IPR029787">
    <property type="entry name" value="Nucleotide_cyclase"/>
</dbReference>
<dbReference type="EMBL" id="FRBD01000001">
    <property type="protein sequence ID" value="SHK26367.1"/>
    <property type="molecule type" value="Genomic_DNA"/>
</dbReference>
<protein>
    <submittedName>
        <fullName evidence="4">Adenylate and Guanylate cyclase catalytic domain-containing protein</fullName>
    </submittedName>
</protein>
<dbReference type="GO" id="GO:0009190">
    <property type="term" value="P:cyclic nucleotide biosynthetic process"/>
    <property type="evidence" value="ECO:0007669"/>
    <property type="project" value="InterPro"/>
</dbReference>
<evidence type="ECO:0000313" key="5">
    <source>
        <dbReference type="Proteomes" id="UP000184130"/>
    </source>
</evidence>
<proteinExistence type="predicted"/>
<dbReference type="GO" id="GO:0035556">
    <property type="term" value="P:intracellular signal transduction"/>
    <property type="evidence" value="ECO:0007669"/>
    <property type="project" value="InterPro"/>
</dbReference>
<dbReference type="InterPro" id="IPR032675">
    <property type="entry name" value="LRR_dom_sf"/>
</dbReference>
<sequence>MSGRNLDVFPAKAFEDKTITCIDLSNNHIKEIPANIGELAKLKYLHLENNDITQLHNGILKVQFLECLYLKGNPMKSLPKFIKENAHFDISTDSEYYHYYPDIEVNGCNQFLQKEIGREVDGIIENNTSFISCTEVPNVTDQEITYPRHSERRGKTINTCVLFVDIRDSVQKNNDHRVLTLSRMYSSFIYGVLRIAKEYKGHVRNIIGDRVMVVFDEKDSCDMAVKCAGSILYFCRKKMGKTIPNDSFNCGVGIHYGSMNVIKVGLTDRSDEHDDYQNLVWIGEPANLASRLTDMAGKYNIPSIAISNDVYKRLSDNPLKRNFEMVDKKKFKDIDFIVYGCNLLIK</sequence>
<dbReference type="Gene3D" id="3.30.70.1230">
    <property type="entry name" value="Nucleotide cyclase"/>
    <property type="match status" value="1"/>
</dbReference>
<dbReference type="OrthoDB" id="341967at2"/>
<dbReference type="PANTHER" id="PTHR48051">
    <property type="match status" value="1"/>
</dbReference>
<feature type="domain" description="Guanylate cyclase" evidence="3">
    <location>
        <begin position="160"/>
        <end position="293"/>
    </location>
</feature>
<dbReference type="Pfam" id="PF00211">
    <property type="entry name" value="Guanylate_cyc"/>
    <property type="match status" value="1"/>
</dbReference>
<dbReference type="CDD" id="cd07302">
    <property type="entry name" value="CHD"/>
    <property type="match status" value="1"/>
</dbReference>
<dbReference type="Gene3D" id="3.80.10.10">
    <property type="entry name" value="Ribonuclease Inhibitor"/>
    <property type="match status" value="1"/>
</dbReference>
<name>A0A1M6R1Y9_XYLRU</name>
<dbReference type="InterPro" id="IPR001054">
    <property type="entry name" value="A/G_cyclase"/>
</dbReference>
<keyword evidence="2" id="KW-0677">Repeat</keyword>
<dbReference type="PANTHER" id="PTHR48051:SF1">
    <property type="entry name" value="RAS SUPPRESSOR PROTEIN 1"/>
    <property type="match status" value="1"/>
</dbReference>
<dbReference type="RefSeq" id="WP_073203488.1">
    <property type="nucleotide sequence ID" value="NZ_FRBD01000001.1"/>
</dbReference>
<dbReference type="Pfam" id="PF00560">
    <property type="entry name" value="LRR_1"/>
    <property type="match status" value="1"/>
</dbReference>
<dbReference type="SUPFAM" id="SSF52058">
    <property type="entry name" value="L domain-like"/>
    <property type="match status" value="1"/>
</dbReference>
<evidence type="ECO:0000313" key="4">
    <source>
        <dbReference type="EMBL" id="SHK26367.1"/>
    </source>
</evidence>
<reference evidence="4 5" key="1">
    <citation type="submission" date="2016-11" db="EMBL/GenBank/DDBJ databases">
        <authorList>
            <person name="Jaros S."/>
            <person name="Januszkiewicz K."/>
            <person name="Wedrychowicz H."/>
        </authorList>
    </citation>
    <scope>NUCLEOTIDE SEQUENCE [LARGE SCALE GENOMIC DNA]</scope>
    <source>
        <strain evidence="4 5">KHT3</strain>
    </source>
</reference>
<keyword evidence="1" id="KW-0433">Leucine-rich repeat</keyword>
<dbReference type="InterPro" id="IPR001611">
    <property type="entry name" value="Leu-rich_rpt"/>
</dbReference>
<dbReference type="GO" id="GO:0004016">
    <property type="term" value="F:adenylate cyclase activity"/>
    <property type="evidence" value="ECO:0007669"/>
    <property type="project" value="UniProtKB-ARBA"/>
</dbReference>
<dbReference type="AlphaFoldDB" id="A0A1M6R1Y9"/>
<evidence type="ECO:0000256" key="2">
    <source>
        <dbReference type="ARBA" id="ARBA00022737"/>
    </source>
</evidence>
<dbReference type="GO" id="GO:0005737">
    <property type="term" value="C:cytoplasm"/>
    <property type="evidence" value="ECO:0007669"/>
    <property type="project" value="TreeGrafter"/>
</dbReference>
<dbReference type="InterPro" id="IPR050216">
    <property type="entry name" value="LRR_domain-containing"/>
</dbReference>
<accession>A0A1M6R1Y9</accession>
<dbReference type="PROSITE" id="PS50125">
    <property type="entry name" value="GUANYLATE_CYCLASE_2"/>
    <property type="match status" value="1"/>
</dbReference>
<dbReference type="SUPFAM" id="SSF55073">
    <property type="entry name" value="Nucleotide cyclase"/>
    <property type="match status" value="1"/>
</dbReference>
<organism evidence="4 5">
    <name type="scientific">Xylanibacter ruminicola</name>
    <name type="common">Prevotella ruminicola</name>
    <dbReference type="NCBI Taxonomy" id="839"/>
    <lineage>
        <taxon>Bacteria</taxon>
        <taxon>Pseudomonadati</taxon>
        <taxon>Bacteroidota</taxon>
        <taxon>Bacteroidia</taxon>
        <taxon>Bacteroidales</taxon>
        <taxon>Prevotellaceae</taxon>
        <taxon>Xylanibacter</taxon>
    </lineage>
</organism>